<dbReference type="Gene3D" id="1.10.510.10">
    <property type="entry name" value="Transferase(Phosphotransferase) domain 1"/>
    <property type="match status" value="2"/>
</dbReference>
<keyword evidence="13" id="KW-1185">Reference proteome</keyword>
<dbReference type="EMBL" id="JAKNSF020000099">
    <property type="protein sequence ID" value="KAK7716636.1"/>
    <property type="molecule type" value="Genomic_DNA"/>
</dbReference>
<evidence type="ECO:0000256" key="9">
    <source>
        <dbReference type="PROSITE-ProRule" id="PRU10141"/>
    </source>
</evidence>
<evidence type="ECO:0000256" key="4">
    <source>
        <dbReference type="ARBA" id="ARBA00022741"/>
    </source>
</evidence>
<feature type="compositionally biased region" description="Acidic residues" evidence="10">
    <location>
        <begin position="392"/>
        <end position="413"/>
    </location>
</feature>
<feature type="binding site" evidence="9">
    <location>
        <position position="83"/>
    </location>
    <ligand>
        <name>ATP</name>
        <dbReference type="ChEBI" id="CHEBI:30616"/>
    </ligand>
</feature>
<evidence type="ECO:0000259" key="11">
    <source>
        <dbReference type="PROSITE" id="PS50011"/>
    </source>
</evidence>
<dbReference type="InterPro" id="IPR017441">
    <property type="entry name" value="Protein_kinase_ATP_BS"/>
</dbReference>
<gene>
    <name evidence="12" type="ORF">SLS63_011060</name>
</gene>
<protein>
    <recommendedName>
        <fullName evidence="1">non-specific serine/threonine protein kinase</fullName>
        <ecNumber evidence="1">2.7.11.1</ecNumber>
    </recommendedName>
</protein>
<name>A0ABR1NV51_DIAER</name>
<evidence type="ECO:0000256" key="5">
    <source>
        <dbReference type="ARBA" id="ARBA00022777"/>
    </source>
</evidence>
<feature type="region of interest" description="Disordered" evidence="10">
    <location>
        <begin position="1"/>
        <end position="24"/>
    </location>
</feature>
<dbReference type="InterPro" id="IPR011009">
    <property type="entry name" value="Kinase-like_dom_sf"/>
</dbReference>
<dbReference type="PANTHER" id="PTHR47634">
    <property type="entry name" value="PROTEIN KINASE DOMAIN-CONTAINING PROTEIN-RELATED"/>
    <property type="match status" value="1"/>
</dbReference>
<dbReference type="Proteomes" id="UP001430848">
    <property type="component" value="Unassembled WGS sequence"/>
</dbReference>
<reference evidence="12 13" key="1">
    <citation type="submission" date="2024-02" db="EMBL/GenBank/DDBJ databases">
        <title>De novo assembly and annotation of 12 fungi associated with fruit tree decline syndrome in Ontario, Canada.</title>
        <authorList>
            <person name="Sulman M."/>
            <person name="Ellouze W."/>
            <person name="Ilyukhin E."/>
        </authorList>
    </citation>
    <scope>NUCLEOTIDE SEQUENCE [LARGE SCALE GENOMIC DNA]</scope>
    <source>
        <strain evidence="12 13">M169</strain>
    </source>
</reference>
<evidence type="ECO:0000256" key="1">
    <source>
        <dbReference type="ARBA" id="ARBA00012513"/>
    </source>
</evidence>
<evidence type="ECO:0000313" key="12">
    <source>
        <dbReference type="EMBL" id="KAK7716636.1"/>
    </source>
</evidence>
<keyword evidence="3" id="KW-0808">Transferase</keyword>
<evidence type="ECO:0000256" key="6">
    <source>
        <dbReference type="ARBA" id="ARBA00022840"/>
    </source>
</evidence>
<feature type="domain" description="Protein kinase" evidence="11">
    <location>
        <begin position="54"/>
        <end position="477"/>
    </location>
</feature>
<sequence>MSDRPATPSSTVPEDGMDRHLRFHENGTPCEWGESYRPGGFHPVQLGDILDGRYEILSKLGYGSFSTVWLAADSSSRTFVAIKIVTARISQSAQSELSLYRLLASAEPEKPRNAHNLVGLLASFELVGPNGQHTCFVVEVMGPNLSDMLRSQEFQVGHPFDDDFCHRYPKHLSKRILKEVLHGLRFLHSNKIVHGDVHKGNILVNVLLPQYKPKSLENLRQPLDQARPLERLDGKKDVWAPPYLLPPANLRSYVSTELDQFAKLTDFGQAFRRGEVPERIVTPDYLRAPETILRLVNTIGTGIDIWSFGCLLFELLTGSNLFMVSTMFAEGETLDDVHLIQLTEVLGPLPEQVFHAWRRGSCYFDANWRRSYNPEGDESLENDFSSDSGSSESEDGLPESDDGESTFSDDDADTSNSEADLARVRLSEPLEEQFRRKKPGDIDEVEEKQILHLLRWILQYDPVKRPSAEEILRHEWFQT</sequence>
<keyword evidence="2" id="KW-0723">Serine/threonine-protein kinase</keyword>
<keyword evidence="6 9" id="KW-0067">ATP-binding</keyword>
<proteinExistence type="predicted"/>
<evidence type="ECO:0000256" key="10">
    <source>
        <dbReference type="SAM" id="MobiDB-lite"/>
    </source>
</evidence>
<keyword evidence="4 9" id="KW-0547">Nucleotide-binding</keyword>
<feature type="compositionally biased region" description="Low complexity" evidence="10">
    <location>
        <begin position="382"/>
        <end position="391"/>
    </location>
</feature>
<evidence type="ECO:0000313" key="13">
    <source>
        <dbReference type="Proteomes" id="UP001430848"/>
    </source>
</evidence>
<evidence type="ECO:0000256" key="2">
    <source>
        <dbReference type="ARBA" id="ARBA00022527"/>
    </source>
</evidence>
<evidence type="ECO:0000256" key="3">
    <source>
        <dbReference type="ARBA" id="ARBA00022679"/>
    </source>
</evidence>
<comment type="catalytic activity">
    <reaction evidence="7">
        <text>L-threonyl-[protein] + ATP = O-phospho-L-threonyl-[protein] + ADP + H(+)</text>
        <dbReference type="Rhea" id="RHEA:46608"/>
        <dbReference type="Rhea" id="RHEA-COMP:11060"/>
        <dbReference type="Rhea" id="RHEA-COMP:11605"/>
        <dbReference type="ChEBI" id="CHEBI:15378"/>
        <dbReference type="ChEBI" id="CHEBI:30013"/>
        <dbReference type="ChEBI" id="CHEBI:30616"/>
        <dbReference type="ChEBI" id="CHEBI:61977"/>
        <dbReference type="ChEBI" id="CHEBI:456216"/>
        <dbReference type="EC" id="2.7.11.1"/>
    </reaction>
</comment>
<dbReference type="InterPro" id="IPR000719">
    <property type="entry name" value="Prot_kinase_dom"/>
</dbReference>
<keyword evidence="5" id="KW-0418">Kinase</keyword>
<dbReference type="PROSITE" id="PS50011">
    <property type="entry name" value="PROTEIN_KINASE_DOM"/>
    <property type="match status" value="1"/>
</dbReference>
<evidence type="ECO:0000256" key="7">
    <source>
        <dbReference type="ARBA" id="ARBA00047899"/>
    </source>
</evidence>
<comment type="caution">
    <text evidence="12">The sequence shown here is derived from an EMBL/GenBank/DDBJ whole genome shotgun (WGS) entry which is preliminary data.</text>
</comment>
<dbReference type="InterPro" id="IPR051334">
    <property type="entry name" value="SRPK"/>
</dbReference>
<dbReference type="Pfam" id="PF00069">
    <property type="entry name" value="Pkinase"/>
    <property type="match status" value="2"/>
</dbReference>
<accession>A0ABR1NV51</accession>
<feature type="region of interest" description="Disordered" evidence="10">
    <location>
        <begin position="375"/>
        <end position="424"/>
    </location>
</feature>
<dbReference type="PROSITE" id="PS00107">
    <property type="entry name" value="PROTEIN_KINASE_ATP"/>
    <property type="match status" value="1"/>
</dbReference>
<evidence type="ECO:0000256" key="8">
    <source>
        <dbReference type="ARBA" id="ARBA00048679"/>
    </source>
</evidence>
<dbReference type="PANTHER" id="PTHR47634:SF9">
    <property type="entry name" value="PROTEIN KINASE DOMAIN-CONTAINING PROTEIN-RELATED"/>
    <property type="match status" value="1"/>
</dbReference>
<dbReference type="SUPFAM" id="SSF56112">
    <property type="entry name" value="Protein kinase-like (PK-like)"/>
    <property type="match status" value="1"/>
</dbReference>
<organism evidence="12 13">
    <name type="scientific">Diaporthe eres</name>
    <name type="common">Phomopsis oblonga</name>
    <dbReference type="NCBI Taxonomy" id="83184"/>
    <lineage>
        <taxon>Eukaryota</taxon>
        <taxon>Fungi</taxon>
        <taxon>Dikarya</taxon>
        <taxon>Ascomycota</taxon>
        <taxon>Pezizomycotina</taxon>
        <taxon>Sordariomycetes</taxon>
        <taxon>Sordariomycetidae</taxon>
        <taxon>Diaporthales</taxon>
        <taxon>Diaporthaceae</taxon>
        <taxon>Diaporthe</taxon>
        <taxon>Diaporthe eres species complex</taxon>
    </lineage>
</organism>
<dbReference type="EC" id="2.7.11.1" evidence="1"/>
<comment type="catalytic activity">
    <reaction evidence="8">
        <text>L-seryl-[protein] + ATP = O-phospho-L-seryl-[protein] + ADP + H(+)</text>
        <dbReference type="Rhea" id="RHEA:17989"/>
        <dbReference type="Rhea" id="RHEA-COMP:9863"/>
        <dbReference type="Rhea" id="RHEA-COMP:11604"/>
        <dbReference type="ChEBI" id="CHEBI:15378"/>
        <dbReference type="ChEBI" id="CHEBI:29999"/>
        <dbReference type="ChEBI" id="CHEBI:30616"/>
        <dbReference type="ChEBI" id="CHEBI:83421"/>
        <dbReference type="ChEBI" id="CHEBI:456216"/>
        <dbReference type="EC" id="2.7.11.1"/>
    </reaction>
</comment>
<dbReference type="Gene3D" id="3.30.200.20">
    <property type="entry name" value="Phosphorylase Kinase, domain 1"/>
    <property type="match status" value="1"/>
</dbReference>